<proteinExistence type="predicted"/>
<gene>
    <name evidence="1" type="ORF">LCGC14_0228030</name>
</gene>
<dbReference type="AlphaFoldDB" id="A0A0F9UFJ8"/>
<evidence type="ECO:0000313" key="1">
    <source>
        <dbReference type="EMBL" id="KKN90434.1"/>
    </source>
</evidence>
<reference evidence="1" key="1">
    <citation type="journal article" date="2015" name="Nature">
        <title>Complex archaea that bridge the gap between prokaryotes and eukaryotes.</title>
        <authorList>
            <person name="Spang A."/>
            <person name="Saw J.H."/>
            <person name="Jorgensen S.L."/>
            <person name="Zaremba-Niedzwiedzka K."/>
            <person name="Martijn J."/>
            <person name="Lind A.E."/>
            <person name="van Eijk R."/>
            <person name="Schleper C."/>
            <person name="Guy L."/>
            <person name="Ettema T.J."/>
        </authorList>
    </citation>
    <scope>NUCLEOTIDE SEQUENCE</scope>
</reference>
<organism evidence="1">
    <name type="scientific">marine sediment metagenome</name>
    <dbReference type="NCBI Taxonomy" id="412755"/>
    <lineage>
        <taxon>unclassified sequences</taxon>
        <taxon>metagenomes</taxon>
        <taxon>ecological metagenomes</taxon>
    </lineage>
</organism>
<dbReference type="EMBL" id="LAZR01000110">
    <property type="protein sequence ID" value="KKN90434.1"/>
    <property type="molecule type" value="Genomic_DNA"/>
</dbReference>
<protein>
    <submittedName>
        <fullName evidence="1">Uncharacterized protein</fullName>
    </submittedName>
</protein>
<name>A0A0F9UFJ8_9ZZZZ</name>
<accession>A0A0F9UFJ8</accession>
<comment type="caution">
    <text evidence="1">The sequence shown here is derived from an EMBL/GenBank/DDBJ whole genome shotgun (WGS) entry which is preliminary data.</text>
</comment>
<sequence>MYYQLPTREAMLTRAAPHSDKLTLGKMFPSYQAGWTGVEADEFLDLVDDLCLIIDHIAPKLLDRAWSDRARELGVAFEPGVIMRGSREQLARDGGYTALMEPNCQLLRQAAGGEGTCAWNVAGCSALYNLLETLIHKATVLTPAILKGVSKATEAEMPRFVATVA</sequence>